<feature type="non-terminal residue" evidence="1">
    <location>
        <position position="72"/>
    </location>
</feature>
<protein>
    <submittedName>
        <fullName evidence="1">Uncharacterized protein</fullName>
    </submittedName>
</protein>
<keyword evidence="2" id="KW-1185">Reference proteome</keyword>
<name>A0A0C3D7C4_OIDMZ</name>
<organism evidence="1 2">
    <name type="scientific">Oidiodendron maius (strain Zn)</name>
    <dbReference type="NCBI Taxonomy" id="913774"/>
    <lineage>
        <taxon>Eukaryota</taxon>
        <taxon>Fungi</taxon>
        <taxon>Dikarya</taxon>
        <taxon>Ascomycota</taxon>
        <taxon>Pezizomycotina</taxon>
        <taxon>Leotiomycetes</taxon>
        <taxon>Leotiomycetes incertae sedis</taxon>
        <taxon>Myxotrichaceae</taxon>
        <taxon>Oidiodendron</taxon>
    </lineage>
</organism>
<sequence>MLARRLLAAVPPSVIGRVSAHDVFLSHLRAFLVAPEKNFPSHAFGRTQILRDSSIRRLDVAGGRLHLPLGGL</sequence>
<proteinExistence type="predicted"/>
<dbReference type="EMBL" id="KN832870">
    <property type="protein sequence ID" value="KIN07249.1"/>
    <property type="molecule type" value="Genomic_DNA"/>
</dbReference>
<evidence type="ECO:0000313" key="2">
    <source>
        <dbReference type="Proteomes" id="UP000054321"/>
    </source>
</evidence>
<dbReference type="AlphaFoldDB" id="A0A0C3D7C4"/>
<dbReference type="HOGENOM" id="CLU_2729209_0_0_1"/>
<accession>A0A0C3D7C4</accession>
<reference evidence="1 2" key="1">
    <citation type="submission" date="2014-04" db="EMBL/GenBank/DDBJ databases">
        <authorList>
            <consortium name="DOE Joint Genome Institute"/>
            <person name="Kuo A."/>
            <person name="Martino E."/>
            <person name="Perotto S."/>
            <person name="Kohler A."/>
            <person name="Nagy L.G."/>
            <person name="Floudas D."/>
            <person name="Copeland A."/>
            <person name="Barry K.W."/>
            <person name="Cichocki N."/>
            <person name="Veneault-Fourrey C."/>
            <person name="LaButti K."/>
            <person name="Lindquist E.A."/>
            <person name="Lipzen A."/>
            <person name="Lundell T."/>
            <person name="Morin E."/>
            <person name="Murat C."/>
            <person name="Sun H."/>
            <person name="Tunlid A."/>
            <person name="Henrissat B."/>
            <person name="Grigoriev I.V."/>
            <person name="Hibbett D.S."/>
            <person name="Martin F."/>
            <person name="Nordberg H.P."/>
            <person name="Cantor M.N."/>
            <person name="Hua S.X."/>
        </authorList>
    </citation>
    <scope>NUCLEOTIDE SEQUENCE [LARGE SCALE GENOMIC DNA]</scope>
    <source>
        <strain evidence="1 2">Zn</strain>
    </source>
</reference>
<evidence type="ECO:0000313" key="1">
    <source>
        <dbReference type="EMBL" id="KIN07249.1"/>
    </source>
</evidence>
<dbReference type="Proteomes" id="UP000054321">
    <property type="component" value="Unassembled WGS sequence"/>
</dbReference>
<dbReference type="InParanoid" id="A0A0C3D7C4"/>
<reference evidence="2" key="2">
    <citation type="submission" date="2015-01" db="EMBL/GenBank/DDBJ databases">
        <title>Evolutionary Origins and Diversification of the Mycorrhizal Mutualists.</title>
        <authorList>
            <consortium name="DOE Joint Genome Institute"/>
            <consortium name="Mycorrhizal Genomics Consortium"/>
            <person name="Kohler A."/>
            <person name="Kuo A."/>
            <person name="Nagy L.G."/>
            <person name="Floudas D."/>
            <person name="Copeland A."/>
            <person name="Barry K.W."/>
            <person name="Cichocki N."/>
            <person name="Veneault-Fourrey C."/>
            <person name="LaButti K."/>
            <person name="Lindquist E.A."/>
            <person name="Lipzen A."/>
            <person name="Lundell T."/>
            <person name="Morin E."/>
            <person name="Murat C."/>
            <person name="Riley R."/>
            <person name="Ohm R."/>
            <person name="Sun H."/>
            <person name="Tunlid A."/>
            <person name="Henrissat B."/>
            <person name="Grigoriev I.V."/>
            <person name="Hibbett D.S."/>
            <person name="Martin F."/>
        </authorList>
    </citation>
    <scope>NUCLEOTIDE SEQUENCE [LARGE SCALE GENOMIC DNA]</scope>
    <source>
        <strain evidence="2">Zn</strain>
    </source>
</reference>
<gene>
    <name evidence="1" type="ORF">OIDMADRAFT_16047</name>
</gene>